<keyword evidence="3" id="KW-1185">Reference proteome</keyword>
<accession>A0ABU0D7E1</accession>
<comment type="caution">
    <text evidence="2">The sequence shown here is derived from an EMBL/GenBank/DDBJ whole genome shotgun (WGS) entry which is preliminary data.</text>
</comment>
<feature type="transmembrane region" description="Helical" evidence="1">
    <location>
        <begin position="6"/>
        <end position="23"/>
    </location>
</feature>
<evidence type="ECO:0000313" key="2">
    <source>
        <dbReference type="EMBL" id="MDQ0344261.1"/>
    </source>
</evidence>
<keyword evidence="1" id="KW-1133">Transmembrane helix</keyword>
<reference evidence="2 3" key="1">
    <citation type="submission" date="2023-07" db="EMBL/GenBank/DDBJ databases">
        <title>Genomic Encyclopedia of Type Strains, Phase IV (KMG-IV): sequencing the most valuable type-strain genomes for metagenomic binning, comparative biology and taxonomic classification.</title>
        <authorList>
            <person name="Goeker M."/>
        </authorList>
    </citation>
    <scope>NUCLEOTIDE SEQUENCE [LARGE SCALE GENOMIC DNA]</scope>
    <source>
        <strain evidence="2 3">DSM 27848</strain>
    </source>
</reference>
<name>A0ABU0D7E1_9BACI</name>
<gene>
    <name evidence="2" type="ORF">J2S14_003102</name>
</gene>
<keyword evidence="1" id="KW-0472">Membrane</keyword>
<dbReference type="EMBL" id="JAUSUO010000008">
    <property type="protein sequence ID" value="MDQ0344261.1"/>
    <property type="molecule type" value="Genomic_DNA"/>
</dbReference>
<organism evidence="2 3">
    <name type="scientific">Lederbergia wuyishanensis</name>
    <dbReference type="NCBI Taxonomy" id="1347903"/>
    <lineage>
        <taxon>Bacteria</taxon>
        <taxon>Bacillati</taxon>
        <taxon>Bacillota</taxon>
        <taxon>Bacilli</taxon>
        <taxon>Bacillales</taxon>
        <taxon>Bacillaceae</taxon>
        <taxon>Lederbergia</taxon>
    </lineage>
</organism>
<sequence length="31" mass="3524">MEISTAMLMATLFGIVGYFIGVFQNEQKKKQ</sequence>
<dbReference type="Proteomes" id="UP001232343">
    <property type="component" value="Unassembled WGS sequence"/>
</dbReference>
<keyword evidence="1" id="KW-0812">Transmembrane</keyword>
<protein>
    <submittedName>
        <fullName evidence="2">ABC-type multidrug transport system permease subunit</fullName>
    </submittedName>
</protein>
<evidence type="ECO:0000256" key="1">
    <source>
        <dbReference type="SAM" id="Phobius"/>
    </source>
</evidence>
<proteinExistence type="predicted"/>
<evidence type="ECO:0000313" key="3">
    <source>
        <dbReference type="Proteomes" id="UP001232343"/>
    </source>
</evidence>